<keyword evidence="4 5" id="KW-0472">Membrane</keyword>
<feature type="transmembrane region" description="Helical" evidence="5">
    <location>
        <begin position="416"/>
        <end position="433"/>
    </location>
</feature>
<dbReference type="PANTHER" id="PTHR37422:SF13">
    <property type="entry name" value="LIPOPOLYSACCHARIDE BIOSYNTHESIS PROTEIN PA4999-RELATED"/>
    <property type="match status" value="1"/>
</dbReference>
<comment type="subcellular location">
    <subcellularLocation>
        <location evidence="1">Membrane</location>
        <topology evidence="1">Multi-pass membrane protein</topology>
    </subcellularLocation>
</comment>
<accession>A0AB39XM98</accession>
<feature type="transmembrane region" description="Helical" evidence="5">
    <location>
        <begin position="49"/>
        <end position="68"/>
    </location>
</feature>
<feature type="transmembrane region" description="Helical" evidence="5">
    <location>
        <begin position="323"/>
        <end position="342"/>
    </location>
</feature>
<dbReference type="PANTHER" id="PTHR37422">
    <property type="entry name" value="TEICHURONIC ACID BIOSYNTHESIS PROTEIN TUAE"/>
    <property type="match status" value="1"/>
</dbReference>
<evidence type="ECO:0000259" key="6">
    <source>
        <dbReference type="Pfam" id="PF04932"/>
    </source>
</evidence>
<feature type="transmembrane region" description="Helical" evidence="5">
    <location>
        <begin position="293"/>
        <end position="316"/>
    </location>
</feature>
<feature type="domain" description="O-antigen ligase-related" evidence="6">
    <location>
        <begin position="169"/>
        <end position="305"/>
    </location>
</feature>
<keyword evidence="3 5" id="KW-1133">Transmembrane helix</keyword>
<dbReference type="AlphaFoldDB" id="A0AB39XM98"/>
<proteinExistence type="predicted"/>
<feature type="transmembrane region" description="Helical" evidence="5">
    <location>
        <begin position="439"/>
        <end position="460"/>
    </location>
</feature>
<dbReference type="InterPro" id="IPR051533">
    <property type="entry name" value="WaaL-like"/>
</dbReference>
<feature type="transmembrane region" description="Helical" evidence="5">
    <location>
        <begin position="171"/>
        <end position="187"/>
    </location>
</feature>
<gene>
    <name evidence="7" type="ORF">AB8Z38_06280</name>
</gene>
<dbReference type="RefSeq" id="WP_369723571.1">
    <property type="nucleotide sequence ID" value="NZ_CP165734.1"/>
</dbReference>
<organism evidence="7">
    <name type="scientific">Bradyrhizobium sp. LLZ17</name>
    <dbReference type="NCBI Taxonomy" id="3239388"/>
    <lineage>
        <taxon>Bacteria</taxon>
        <taxon>Pseudomonadati</taxon>
        <taxon>Pseudomonadota</taxon>
        <taxon>Alphaproteobacteria</taxon>
        <taxon>Hyphomicrobiales</taxon>
        <taxon>Nitrobacteraceae</taxon>
        <taxon>Bradyrhizobium</taxon>
    </lineage>
</organism>
<reference evidence="7" key="1">
    <citation type="submission" date="2024-08" db="EMBL/GenBank/DDBJ databases">
        <authorList>
            <person name="Chaddad Z."/>
            <person name="Lamrabet M."/>
            <person name="Bouhnik O."/>
            <person name="Alami S."/>
            <person name="Wipf D."/>
            <person name="Courty P.E."/>
            <person name="Missbah El Idrissi M."/>
        </authorList>
    </citation>
    <scope>NUCLEOTIDE SEQUENCE</scope>
    <source>
        <strain evidence="7">LLZ17</strain>
    </source>
</reference>
<sequence>MAIWLVVLVPTVDPIELKRSFVRPESFLPAVLFALAVVGLSWTDVDRTGMAQGLGPVVKFAALPLLIYHFQRSPRGEWTFIAFLLSCSALMVLSWIVYLAPNLKIGAAEVPGVPVRNYIDQTQEFALCIFALLPLLANSLRKRRAVAVLGYTVLLMGSAENLATVVVGRTALLYFPVLILLFVWRYLNRYTATLFLCGLICLTIASFSTSTSLRQRVELSIRDYEVERHTDLATSQGLRFFYWRTSLQAIMQAPIFGHGTGSTKTIFANAAKGKEGEWANTVRNPHNQTLYVAVQWGLVGTLLLFAMWCAHVLLFLGKSFAHWLGLIVVTQNILSSLVNSHLFDFNEGWLYVLGVGVAGGAIKNASKAAALSAYRAPTDHQPRLSMPALRAGDASRYFDRVLFTEWLQRASRSIETVIGVSVIFVISASNIYWRWANDWIAVALALGAGWCAMAAVRYLFKRRAYREMRRQYGQEWYPET</sequence>
<feature type="transmembrane region" description="Helical" evidence="5">
    <location>
        <begin position="80"/>
        <end position="101"/>
    </location>
</feature>
<keyword evidence="7" id="KW-0436">Ligase</keyword>
<dbReference type="InterPro" id="IPR007016">
    <property type="entry name" value="O-antigen_ligase-rel_domated"/>
</dbReference>
<dbReference type="GO" id="GO:0016874">
    <property type="term" value="F:ligase activity"/>
    <property type="evidence" value="ECO:0007669"/>
    <property type="project" value="UniProtKB-KW"/>
</dbReference>
<dbReference type="GO" id="GO:0016020">
    <property type="term" value="C:membrane"/>
    <property type="evidence" value="ECO:0007669"/>
    <property type="project" value="UniProtKB-SubCell"/>
</dbReference>
<protein>
    <submittedName>
        <fullName evidence="7">O-antigen ligase family protein</fullName>
    </submittedName>
</protein>
<feature type="transmembrane region" description="Helical" evidence="5">
    <location>
        <begin position="194"/>
        <end position="213"/>
    </location>
</feature>
<evidence type="ECO:0000256" key="3">
    <source>
        <dbReference type="ARBA" id="ARBA00022989"/>
    </source>
</evidence>
<dbReference type="EMBL" id="CP165734">
    <property type="protein sequence ID" value="XDV59040.1"/>
    <property type="molecule type" value="Genomic_DNA"/>
</dbReference>
<evidence type="ECO:0000256" key="5">
    <source>
        <dbReference type="SAM" id="Phobius"/>
    </source>
</evidence>
<evidence type="ECO:0000313" key="7">
    <source>
        <dbReference type="EMBL" id="XDV59040.1"/>
    </source>
</evidence>
<feature type="transmembrane region" description="Helical" evidence="5">
    <location>
        <begin position="26"/>
        <end position="43"/>
    </location>
</feature>
<feature type="transmembrane region" description="Helical" evidence="5">
    <location>
        <begin position="348"/>
        <end position="365"/>
    </location>
</feature>
<evidence type="ECO:0000256" key="4">
    <source>
        <dbReference type="ARBA" id="ARBA00023136"/>
    </source>
</evidence>
<evidence type="ECO:0000256" key="2">
    <source>
        <dbReference type="ARBA" id="ARBA00022692"/>
    </source>
</evidence>
<keyword evidence="2 5" id="KW-0812">Transmembrane</keyword>
<name>A0AB39XM98_9BRAD</name>
<dbReference type="Pfam" id="PF04932">
    <property type="entry name" value="Wzy_C"/>
    <property type="match status" value="1"/>
</dbReference>
<evidence type="ECO:0000256" key="1">
    <source>
        <dbReference type="ARBA" id="ARBA00004141"/>
    </source>
</evidence>